<dbReference type="InterPro" id="IPR012337">
    <property type="entry name" value="RNaseH-like_sf"/>
</dbReference>
<organism evidence="6">
    <name type="scientific">marine sediment metagenome</name>
    <dbReference type="NCBI Taxonomy" id="412755"/>
    <lineage>
        <taxon>unclassified sequences</taxon>
        <taxon>metagenomes</taxon>
        <taxon>ecological metagenomes</taxon>
    </lineage>
</organism>
<dbReference type="SMART" id="SM00732">
    <property type="entry name" value="YqgFc"/>
    <property type="match status" value="1"/>
</dbReference>
<reference evidence="6" key="1">
    <citation type="journal article" date="2014" name="Front. Microbiol.">
        <title>High frequency of phylogenetically diverse reductive dehalogenase-homologous genes in deep subseafloor sedimentary metagenomes.</title>
        <authorList>
            <person name="Kawai M."/>
            <person name="Futagami T."/>
            <person name="Toyoda A."/>
            <person name="Takaki Y."/>
            <person name="Nishi S."/>
            <person name="Hori S."/>
            <person name="Arai W."/>
            <person name="Tsubouchi T."/>
            <person name="Morono Y."/>
            <person name="Uchiyama I."/>
            <person name="Ito T."/>
            <person name="Fujiyama A."/>
            <person name="Inagaki F."/>
            <person name="Takami H."/>
        </authorList>
    </citation>
    <scope>NUCLEOTIDE SEQUENCE</scope>
    <source>
        <strain evidence="6">Expedition CK06-06</strain>
    </source>
</reference>
<dbReference type="GO" id="GO:0004518">
    <property type="term" value="F:nuclease activity"/>
    <property type="evidence" value="ECO:0007669"/>
    <property type="project" value="UniProtKB-KW"/>
</dbReference>
<dbReference type="HAMAP" id="MF_00651">
    <property type="entry name" value="Nuclease_YqgF"/>
    <property type="match status" value="1"/>
</dbReference>
<dbReference type="EMBL" id="BARS01036417">
    <property type="protein sequence ID" value="GAG15217.1"/>
    <property type="molecule type" value="Genomic_DNA"/>
</dbReference>
<keyword evidence="1" id="KW-0963">Cytoplasm</keyword>
<evidence type="ECO:0000259" key="5">
    <source>
        <dbReference type="SMART" id="SM00732"/>
    </source>
</evidence>
<dbReference type="InterPro" id="IPR037027">
    <property type="entry name" value="YqgF/RNaseH-like_dom_sf"/>
</dbReference>
<dbReference type="InterPro" id="IPR005227">
    <property type="entry name" value="YqgF"/>
</dbReference>
<evidence type="ECO:0000256" key="2">
    <source>
        <dbReference type="ARBA" id="ARBA00022517"/>
    </source>
</evidence>
<evidence type="ECO:0000256" key="3">
    <source>
        <dbReference type="ARBA" id="ARBA00022722"/>
    </source>
</evidence>
<gene>
    <name evidence="6" type="ORF">S01H1_55982</name>
</gene>
<dbReference type="CDD" id="cd16964">
    <property type="entry name" value="YqgF"/>
    <property type="match status" value="1"/>
</dbReference>
<evidence type="ECO:0000256" key="1">
    <source>
        <dbReference type="ARBA" id="ARBA00022490"/>
    </source>
</evidence>
<name>X0VVQ6_9ZZZZ</name>
<dbReference type="InterPro" id="IPR006641">
    <property type="entry name" value="YqgF/RNaseH-like_dom"/>
</dbReference>
<keyword evidence="2" id="KW-0690">Ribosome biogenesis</keyword>
<dbReference type="GO" id="GO:0005829">
    <property type="term" value="C:cytosol"/>
    <property type="evidence" value="ECO:0007669"/>
    <property type="project" value="TreeGrafter"/>
</dbReference>
<dbReference type="GO" id="GO:0000967">
    <property type="term" value="P:rRNA 5'-end processing"/>
    <property type="evidence" value="ECO:0007669"/>
    <property type="project" value="TreeGrafter"/>
</dbReference>
<feature type="non-terminal residue" evidence="6">
    <location>
        <position position="1"/>
    </location>
</feature>
<feature type="domain" description="YqgF/RNase H-like" evidence="5">
    <location>
        <begin position="15"/>
        <end position="113"/>
    </location>
</feature>
<accession>X0VVQ6</accession>
<comment type="caution">
    <text evidence="6">The sequence shown here is derived from an EMBL/GenBank/DDBJ whole genome shotgun (WGS) entry which is preliminary data.</text>
</comment>
<dbReference type="Pfam" id="PF03652">
    <property type="entry name" value="RuvX"/>
    <property type="match status" value="1"/>
</dbReference>
<dbReference type="GO" id="GO:0016787">
    <property type="term" value="F:hydrolase activity"/>
    <property type="evidence" value="ECO:0007669"/>
    <property type="project" value="UniProtKB-KW"/>
</dbReference>
<proteinExistence type="inferred from homology"/>
<sequence length="151" mass="17314">FSINSTLSAIRKTDMKILALDIGDQWTGTAISDPTGTFARPYKTVKTVELEQFIAQTIEKEQLQQIIIGHPKTLGGKKSEQTKKTEELKEKLEKKFSVVQWKLWDERLTSKMASRTKKAKTKQDKLQAHSIAAAFILDSYLIYLQNHKKFE</sequence>
<dbReference type="SUPFAM" id="SSF53098">
    <property type="entry name" value="Ribonuclease H-like"/>
    <property type="match status" value="1"/>
</dbReference>
<dbReference type="AlphaFoldDB" id="X0VVQ6"/>
<evidence type="ECO:0000313" key="6">
    <source>
        <dbReference type="EMBL" id="GAG15217.1"/>
    </source>
</evidence>
<dbReference type="Gene3D" id="3.30.420.140">
    <property type="entry name" value="YqgF/RNase H-like domain"/>
    <property type="match status" value="1"/>
</dbReference>
<keyword evidence="4" id="KW-0378">Hydrolase</keyword>
<dbReference type="PANTHER" id="PTHR33317">
    <property type="entry name" value="POLYNUCLEOTIDYL TRANSFERASE, RIBONUCLEASE H-LIKE SUPERFAMILY PROTEIN"/>
    <property type="match status" value="1"/>
</dbReference>
<dbReference type="PANTHER" id="PTHR33317:SF4">
    <property type="entry name" value="POLYNUCLEOTIDYL TRANSFERASE, RIBONUCLEASE H-LIKE SUPERFAMILY PROTEIN"/>
    <property type="match status" value="1"/>
</dbReference>
<keyword evidence="3" id="KW-0540">Nuclease</keyword>
<dbReference type="NCBIfam" id="TIGR00250">
    <property type="entry name" value="RNAse_H_YqgF"/>
    <property type="match status" value="1"/>
</dbReference>
<protein>
    <recommendedName>
        <fullName evidence="5">YqgF/RNase H-like domain-containing protein</fullName>
    </recommendedName>
</protein>
<evidence type="ECO:0000256" key="4">
    <source>
        <dbReference type="ARBA" id="ARBA00022801"/>
    </source>
</evidence>